<name>A3IIZ3_9CHRO</name>
<proteinExistence type="predicted"/>
<protein>
    <submittedName>
        <fullName evidence="1">Uncharacterized protein</fullName>
    </submittedName>
</protein>
<dbReference type="AlphaFoldDB" id="A3IIZ3"/>
<keyword evidence="2" id="KW-1185">Reference proteome</keyword>
<accession>A3IIZ3</accession>
<sequence length="26" mass="3096">MTFISTCVPFKLILYNAFVSLFITYY</sequence>
<gene>
    <name evidence="1" type="ORF">CY0110_18307</name>
</gene>
<evidence type="ECO:0000313" key="2">
    <source>
        <dbReference type="Proteomes" id="UP000003781"/>
    </source>
</evidence>
<organism evidence="1 2">
    <name type="scientific">Crocosphaera chwakensis CCY0110</name>
    <dbReference type="NCBI Taxonomy" id="391612"/>
    <lineage>
        <taxon>Bacteria</taxon>
        <taxon>Bacillati</taxon>
        <taxon>Cyanobacteriota</taxon>
        <taxon>Cyanophyceae</taxon>
        <taxon>Oscillatoriophycideae</taxon>
        <taxon>Chroococcales</taxon>
        <taxon>Aphanothecaceae</taxon>
        <taxon>Crocosphaera</taxon>
        <taxon>Crocosphaera chwakensis</taxon>
    </lineage>
</organism>
<comment type="caution">
    <text evidence="1">The sequence shown here is derived from an EMBL/GenBank/DDBJ whole genome shotgun (WGS) entry which is preliminary data.</text>
</comment>
<dbReference type="Proteomes" id="UP000003781">
    <property type="component" value="Unassembled WGS sequence"/>
</dbReference>
<dbReference type="EMBL" id="AAXW01000002">
    <property type="protein sequence ID" value="EAZ93775.1"/>
    <property type="molecule type" value="Genomic_DNA"/>
</dbReference>
<evidence type="ECO:0000313" key="1">
    <source>
        <dbReference type="EMBL" id="EAZ93775.1"/>
    </source>
</evidence>
<reference evidence="1 2" key="1">
    <citation type="submission" date="2007-03" db="EMBL/GenBank/DDBJ databases">
        <authorList>
            <person name="Stal L."/>
            <person name="Ferriera S."/>
            <person name="Johnson J."/>
            <person name="Kravitz S."/>
            <person name="Beeson K."/>
            <person name="Sutton G."/>
            <person name="Rogers Y.-H."/>
            <person name="Friedman R."/>
            <person name="Frazier M."/>
            <person name="Venter J.C."/>
        </authorList>
    </citation>
    <scope>NUCLEOTIDE SEQUENCE [LARGE SCALE GENOMIC DNA]</scope>
    <source>
        <strain evidence="1 2">CCY0110</strain>
    </source>
</reference>